<evidence type="ECO:0000256" key="10">
    <source>
        <dbReference type="HAMAP-Rule" id="MF_00462"/>
    </source>
</evidence>
<proteinExistence type="inferred from homology"/>
<dbReference type="EC" id="7.-.-.-" evidence="10"/>
<evidence type="ECO:0000256" key="5">
    <source>
        <dbReference type="ARBA" id="ARBA00022692"/>
    </source>
</evidence>
<dbReference type="InterPro" id="IPR011303">
    <property type="entry name" value="RnfD_bac"/>
</dbReference>
<feature type="transmembrane region" description="Helical" evidence="10">
    <location>
        <begin position="46"/>
        <end position="65"/>
    </location>
</feature>
<evidence type="ECO:0000256" key="6">
    <source>
        <dbReference type="ARBA" id="ARBA00022967"/>
    </source>
</evidence>
<evidence type="ECO:0000256" key="8">
    <source>
        <dbReference type="ARBA" id="ARBA00022989"/>
    </source>
</evidence>
<dbReference type="EMBL" id="JAFEUM010000001">
    <property type="protein sequence ID" value="MBM7035574.1"/>
    <property type="molecule type" value="Genomic_DNA"/>
</dbReference>
<evidence type="ECO:0000256" key="3">
    <source>
        <dbReference type="ARBA" id="ARBA00022630"/>
    </source>
</evidence>
<evidence type="ECO:0000256" key="9">
    <source>
        <dbReference type="ARBA" id="ARBA00023136"/>
    </source>
</evidence>
<dbReference type="InterPro" id="IPR004338">
    <property type="entry name" value="NqrB/RnfD"/>
</dbReference>
<protein>
    <recommendedName>
        <fullName evidence="10">Ion-translocating oxidoreductase complex subunit D</fullName>
        <ecNumber evidence="10">7.-.-.-</ecNumber>
    </recommendedName>
    <alternativeName>
        <fullName evidence="10">Rnf electron transport complex subunit D</fullName>
    </alternativeName>
</protein>
<dbReference type="HAMAP" id="MF_00462">
    <property type="entry name" value="RsxD_RnfD"/>
    <property type="match status" value="1"/>
</dbReference>
<keyword evidence="6 10" id="KW-1278">Translocase</keyword>
<keyword evidence="10" id="KW-0997">Cell inner membrane</keyword>
<feature type="modified residue" description="FMN phosphoryl threonine" evidence="10">
    <location>
        <position position="171"/>
    </location>
</feature>
<accession>A0ABS2HET6</accession>
<comment type="subunit">
    <text evidence="10">The complex is composed of six subunits: RnfA, RnfB, RnfC, RnfD, RnfE and RnfG.</text>
</comment>
<keyword evidence="8 10" id="KW-1133">Transmembrane helix</keyword>
<keyword evidence="3 10" id="KW-0285">Flavoprotein</keyword>
<keyword evidence="9 10" id="KW-0472">Membrane</keyword>
<comment type="similarity">
    <text evidence="10">Belongs to the NqrB/RnfD family.</text>
</comment>
<feature type="transmembrane region" description="Helical" evidence="10">
    <location>
        <begin position="217"/>
        <end position="237"/>
    </location>
</feature>
<evidence type="ECO:0000256" key="2">
    <source>
        <dbReference type="ARBA" id="ARBA00022553"/>
    </source>
</evidence>
<evidence type="ECO:0000256" key="1">
    <source>
        <dbReference type="ARBA" id="ARBA00022448"/>
    </source>
</evidence>
<feature type="transmembrane region" description="Helical" evidence="10">
    <location>
        <begin position="95"/>
        <end position="113"/>
    </location>
</feature>
<dbReference type="RefSeq" id="WP_205157165.1">
    <property type="nucleotide sequence ID" value="NZ_JAFEUM010000001.1"/>
</dbReference>
<feature type="transmembrane region" description="Helical" evidence="10">
    <location>
        <begin position="185"/>
        <end position="210"/>
    </location>
</feature>
<name>A0ABS2HET6_9VIBR</name>
<evidence type="ECO:0000256" key="4">
    <source>
        <dbReference type="ARBA" id="ARBA00022643"/>
    </source>
</evidence>
<comment type="caution">
    <text evidence="11">The sequence shown here is derived from an EMBL/GenBank/DDBJ whole genome shotgun (WGS) entry which is preliminary data.</text>
</comment>
<organism evidence="11 12">
    <name type="scientific">Vibrio ulleungensis</name>
    <dbReference type="NCBI Taxonomy" id="2807619"/>
    <lineage>
        <taxon>Bacteria</taxon>
        <taxon>Pseudomonadati</taxon>
        <taxon>Pseudomonadota</taxon>
        <taxon>Gammaproteobacteria</taxon>
        <taxon>Vibrionales</taxon>
        <taxon>Vibrionaceae</taxon>
        <taxon>Vibrio</taxon>
    </lineage>
</organism>
<keyword evidence="1 10" id="KW-0813">Transport</keyword>
<evidence type="ECO:0000313" key="11">
    <source>
        <dbReference type="EMBL" id="MBM7035574.1"/>
    </source>
</evidence>
<evidence type="ECO:0000256" key="7">
    <source>
        <dbReference type="ARBA" id="ARBA00022982"/>
    </source>
</evidence>
<dbReference type="Pfam" id="PF03116">
    <property type="entry name" value="NQR2_RnfD_RnfE"/>
    <property type="match status" value="1"/>
</dbReference>
<reference evidence="11 12" key="1">
    <citation type="submission" date="2021-02" db="EMBL/GenBank/DDBJ databases">
        <authorList>
            <person name="Park J.-S."/>
        </authorList>
    </citation>
    <scope>NUCLEOTIDE SEQUENCE [LARGE SCALE GENOMIC DNA]</scope>
    <source>
        <strain evidence="11 12">188UL20-2</strain>
    </source>
</reference>
<keyword evidence="12" id="KW-1185">Reference proteome</keyword>
<dbReference type="PANTHER" id="PTHR30578">
    <property type="entry name" value="ELECTRON TRANSPORT COMPLEX PROTEIN RNFD"/>
    <property type="match status" value="1"/>
</dbReference>
<keyword evidence="2 10" id="KW-0597">Phosphoprotein</keyword>
<comment type="function">
    <text evidence="10">Part of a membrane-bound complex that couples electron transfer with translocation of ions across the membrane.</text>
</comment>
<sequence length="342" mass="36360">MINYNSAVGPFSHSKNSSVRIMYTVIATLMPAVVFGIYQFGLHSAWVVLCCCVVAVLVEFGCLKLMGRDPKACVDGSALLTALLLAMSLPPNAPLWLVSIGAVFAIVVGKQLYGGLGQNLFNPAMLARVMLLICFPVEMTRWVDPSPIDFSGNQIRLPTEWLTVDGVTSATSLSEATESLYIQDLFLGMQAGSLGETSAFLLLLGGGILIKKGIIDWVIPVMFLLGIAVPAFISSWIEPDTFLTASTHIFSGAALLGAFYIATDLVTSPTSLKGQAVYGVGCGLLVWLIRSFGSYPEGVAFAILIMNAASPLIDHYLRPSLFGSGELQKSSAKSASNSTSSK</sequence>
<feature type="transmembrane region" description="Helical" evidence="10">
    <location>
        <begin position="21"/>
        <end position="40"/>
    </location>
</feature>
<keyword evidence="5 10" id="KW-0812">Transmembrane</keyword>
<keyword evidence="4 10" id="KW-0288">FMN</keyword>
<comment type="caution">
    <text evidence="10">Lacks conserved residue(s) required for the propagation of feature annotation.</text>
</comment>
<comment type="subcellular location">
    <subcellularLocation>
        <location evidence="10">Cell inner membrane</location>
        <topology evidence="10">Multi-pass membrane protein</topology>
    </subcellularLocation>
</comment>
<dbReference type="NCBIfam" id="TIGR01946">
    <property type="entry name" value="rnfD"/>
    <property type="match status" value="1"/>
</dbReference>
<feature type="transmembrane region" description="Helical" evidence="10">
    <location>
        <begin position="243"/>
        <end position="263"/>
    </location>
</feature>
<keyword evidence="7 10" id="KW-0249">Electron transport</keyword>
<dbReference type="PANTHER" id="PTHR30578:SF0">
    <property type="entry name" value="ION-TRANSLOCATING OXIDOREDUCTASE COMPLEX SUBUNIT D"/>
    <property type="match status" value="1"/>
</dbReference>
<comment type="cofactor">
    <cofactor evidence="10">
        <name>FMN</name>
        <dbReference type="ChEBI" id="CHEBI:58210"/>
    </cofactor>
</comment>
<evidence type="ECO:0000313" key="12">
    <source>
        <dbReference type="Proteomes" id="UP000809621"/>
    </source>
</evidence>
<dbReference type="Proteomes" id="UP000809621">
    <property type="component" value="Unassembled WGS sequence"/>
</dbReference>
<gene>
    <name evidence="10" type="primary">rnfD</name>
    <name evidence="11" type="ORF">JQC93_04065</name>
</gene>
<keyword evidence="10" id="KW-1003">Cell membrane</keyword>